<accession>A0A3S3PGF0</accession>
<dbReference type="Pfam" id="PF01150">
    <property type="entry name" value="GDA1_CD39"/>
    <property type="match status" value="1"/>
</dbReference>
<comment type="caution">
    <text evidence="6">The sequence shown here is derived from an EMBL/GenBank/DDBJ whole genome shotgun (WGS) entry which is preliminary data.</text>
</comment>
<feature type="non-terminal residue" evidence="6">
    <location>
        <position position="1"/>
    </location>
</feature>
<dbReference type="GO" id="GO:0005524">
    <property type="term" value="F:ATP binding"/>
    <property type="evidence" value="ECO:0007669"/>
    <property type="project" value="UniProtKB-KW"/>
</dbReference>
<comment type="similarity">
    <text evidence="1 5">Belongs to the GDA1/CD39 NTPase family.</text>
</comment>
<dbReference type="PROSITE" id="PS01238">
    <property type="entry name" value="GDA1_CD39_NTPASE"/>
    <property type="match status" value="1"/>
</dbReference>
<feature type="binding site" evidence="4">
    <location>
        <begin position="188"/>
        <end position="192"/>
    </location>
    <ligand>
        <name>ATP</name>
        <dbReference type="ChEBI" id="CHEBI:30616"/>
    </ligand>
</feature>
<keyword evidence="4" id="KW-0547">Nucleotide-binding</keyword>
<dbReference type="InterPro" id="IPR000407">
    <property type="entry name" value="GDA1_CD39_NTPase"/>
</dbReference>
<evidence type="ECO:0000256" key="5">
    <source>
        <dbReference type="RuleBase" id="RU003833"/>
    </source>
</evidence>
<dbReference type="PANTHER" id="PTHR11782">
    <property type="entry name" value="ADENOSINE/GUANOSINE DIPHOSPHATASE"/>
    <property type="match status" value="1"/>
</dbReference>
<dbReference type="Proteomes" id="UP000285301">
    <property type="component" value="Unassembled WGS sequence"/>
</dbReference>
<evidence type="ECO:0000313" key="6">
    <source>
        <dbReference type="EMBL" id="RWS11914.1"/>
    </source>
</evidence>
<feature type="non-terminal residue" evidence="6">
    <location>
        <position position="442"/>
    </location>
</feature>
<proteinExistence type="inferred from homology"/>
<dbReference type="STRING" id="1965070.A0A3S3PGF0"/>
<dbReference type="AlphaFoldDB" id="A0A3S3PGF0"/>
<reference evidence="6 7" key="1">
    <citation type="journal article" date="2018" name="Gigascience">
        <title>Genomes of trombidid mites reveal novel predicted allergens and laterally-transferred genes associated with secondary metabolism.</title>
        <authorList>
            <person name="Dong X."/>
            <person name="Chaisiri K."/>
            <person name="Xia D."/>
            <person name="Armstrong S.D."/>
            <person name="Fang Y."/>
            <person name="Donnelly M.J."/>
            <person name="Kadowaki T."/>
            <person name="McGarry J.W."/>
            <person name="Darby A.C."/>
            <person name="Makepeace B.L."/>
        </authorList>
    </citation>
    <scope>NUCLEOTIDE SEQUENCE [LARGE SCALE GENOMIC DNA]</scope>
    <source>
        <strain evidence="6">UoL-WK</strain>
    </source>
</reference>
<keyword evidence="7" id="KW-1185">Reference proteome</keyword>
<dbReference type="Gene3D" id="3.30.420.150">
    <property type="entry name" value="Exopolyphosphatase. Domain 2"/>
    <property type="match status" value="1"/>
</dbReference>
<organism evidence="6 7">
    <name type="scientific">Dinothrombium tinctorium</name>
    <dbReference type="NCBI Taxonomy" id="1965070"/>
    <lineage>
        <taxon>Eukaryota</taxon>
        <taxon>Metazoa</taxon>
        <taxon>Ecdysozoa</taxon>
        <taxon>Arthropoda</taxon>
        <taxon>Chelicerata</taxon>
        <taxon>Arachnida</taxon>
        <taxon>Acari</taxon>
        <taxon>Acariformes</taxon>
        <taxon>Trombidiformes</taxon>
        <taxon>Prostigmata</taxon>
        <taxon>Anystina</taxon>
        <taxon>Parasitengona</taxon>
        <taxon>Trombidioidea</taxon>
        <taxon>Trombidiidae</taxon>
        <taxon>Dinothrombium</taxon>
    </lineage>
</organism>
<dbReference type="EMBL" id="NCKU01001523">
    <property type="protein sequence ID" value="RWS11914.1"/>
    <property type="molecule type" value="Genomic_DNA"/>
</dbReference>
<sequence>QDFNLFISNKHNINDCTQHVTIIEPIKVNKSRRHAIVFDAGSTGTRIHVFEFSEGHSLPSDLLLETEHFNQVKPGLSSYNAKPYQAVLSLIPLLKVANLVIPKQERHQTPILLKATAGLRLLKMHEANSIITTVDDFLRRLQPSYKFEENAISILDGESEGIYAWLTINFLLNTVDSRKSSAVLDLGGGSTQVTFAPLKNETFVYFGDRISSRFLLGSQKQLYAKSYLGFGLMSARKGILNTIDAKNDYSNDRMSFAHPCFKNGTNVVWRFENVDYEINGDDNGNCFDVVRKFVDLGENFNGINSPSEVKERTVYAISYYFDRALDIGLIDEKQSVGSVSVGDYYIAARVICQQRVDETEFEQFCSEVNAITCDKNWFRNVRNRIQTIIVQNPFICMDLSYIWTFLQIGLKFDFDKKIILVNKIDNVAISWALGAAFSLLHS</sequence>
<dbReference type="GO" id="GO:0016787">
    <property type="term" value="F:hydrolase activity"/>
    <property type="evidence" value="ECO:0007669"/>
    <property type="project" value="UniProtKB-KW"/>
</dbReference>
<dbReference type="OrthoDB" id="6372431at2759"/>
<dbReference type="Gene3D" id="3.30.420.40">
    <property type="match status" value="1"/>
</dbReference>
<evidence type="ECO:0000256" key="2">
    <source>
        <dbReference type="ARBA" id="ARBA00022801"/>
    </source>
</evidence>
<evidence type="ECO:0000256" key="4">
    <source>
        <dbReference type="PIRSR" id="PIRSR600407-2"/>
    </source>
</evidence>
<gene>
    <name evidence="6" type="ORF">B4U79_08453</name>
</gene>
<dbReference type="CDD" id="cd24046">
    <property type="entry name" value="ASKHA_NBD_NTPDase5-like"/>
    <property type="match status" value="1"/>
</dbReference>
<evidence type="ECO:0000256" key="3">
    <source>
        <dbReference type="PIRSR" id="PIRSR600407-1"/>
    </source>
</evidence>
<protein>
    <submittedName>
        <fullName evidence="6">Ectonucleoside triphosphate diphosphohydrolase 5-like protein</fullName>
    </submittedName>
</protein>
<evidence type="ECO:0000313" key="7">
    <source>
        <dbReference type="Proteomes" id="UP000285301"/>
    </source>
</evidence>
<evidence type="ECO:0000256" key="1">
    <source>
        <dbReference type="ARBA" id="ARBA00009283"/>
    </source>
</evidence>
<name>A0A3S3PGF0_9ACAR</name>
<keyword evidence="2 5" id="KW-0378">Hydrolase</keyword>
<dbReference type="PANTHER" id="PTHR11782:SF127">
    <property type="entry name" value="NTPASE, ISOFORM F"/>
    <property type="match status" value="1"/>
</dbReference>
<keyword evidence="4" id="KW-0067">ATP-binding</keyword>
<feature type="active site" description="Proton acceptor" evidence="3">
    <location>
        <position position="160"/>
    </location>
</feature>